<dbReference type="Proteomes" id="UP000249890">
    <property type="component" value="Chromosome"/>
</dbReference>
<dbReference type="InterPro" id="IPR000888">
    <property type="entry name" value="RmlC-like"/>
</dbReference>
<dbReference type="EC" id="5.1.3.13" evidence="3"/>
<organism evidence="4 5">
    <name type="scientific">Paenibacillus donghaensis</name>
    <dbReference type="NCBI Taxonomy" id="414771"/>
    <lineage>
        <taxon>Bacteria</taxon>
        <taxon>Bacillati</taxon>
        <taxon>Bacillota</taxon>
        <taxon>Bacilli</taxon>
        <taxon>Bacillales</taxon>
        <taxon>Paenibacillaceae</taxon>
        <taxon>Paenibacillus</taxon>
    </lineage>
</organism>
<sequence length="187" mass="21508">MIIIPKRLEGVFEIQLSSFYDNRGLFMRSYDESIFSEYGIHRKWIQENQSVSLKKGTIRGMHFQYTPFTESKLLRVVSGAVLDVFADLRKDSPTYGQWDSLILSEDNRSMVYIPRGFAHGFCTLCDYCTVQYKVDQVYTPSAEGGIRWDDPSLAIKWPTQTPLLSEKDKNLPTLDLFISQNRGIDSA</sequence>
<evidence type="ECO:0000256" key="1">
    <source>
        <dbReference type="PIRSR" id="PIRSR600888-1"/>
    </source>
</evidence>
<dbReference type="PANTHER" id="PTHR21047:SF2">
    <property type="entry name" value="THYMIDINE DIPHOSPHO-4-KETO-RHAMNOSE 3,5-EPIMERASE"/>
    <property type="match status" value="1"/>
</dbReference>
<dbReference type="Pfam" id="PF00908">
    <property type="entry name" value="dTDP_sugar_isom"/>
    <property type="match status" value="1"/>
</dbReference>
<dbReference type="GO" id="GO:0019305">
    <property type="term" value="P:dTDP-rhamnose biosynthetic process"/>
    <property type="evidence" value="ECO:0007669"/>
    <property type="project" value="UniProtKB-UniRule"/>
</dbReference>
<keyword evidence="5" id="KW-1185">Reference proteome</keyword>
<dbReference type="SUPFAM" id="SSF51182">
    <property type="entry name" value="RmlC-like cupins"/>
    <property type="match status" value="1"/>
</dbReference>
<accession>A0A2Z2KAD2</accession>
<dbReference type="RefSeq" id="WP_087913883.1">
    <property type="nucleotide sequence ID" value="NZ_CP021780.1"/>
</dbReference>
<keyword evidence="3" id="KW-0413">Isomerase</keyword>
<evidence type="ECO:0000256" key="2">
    <source>
        <dbReference type="PIRSR" id="PIRSR600888-3"/>
    </source>
</evidence>
<dbReference type="UniPathway" id="UPA00124"/>
<dbReference type="NCBIfam" id="TIGR01221">
    <property type="entry name" value="rmlC"/>
    <property type="match status" value="1"/>
</dbReference>
<evidence type="ECO:0000256" key="3">
    <source>
        <dbReference type="RuleBase" id="RU364069"/>
    </source>
</evidence>
<dbReference type="EMBL" id="CP021780">
    <property type="protein sequence ID" value="ASA19860.1"/>
    <property type="molecule type" value="Genomic_DNA"/>
</dbReference>
<gene>
    <name evidence="4" type="primary">rfbC</name>
    <name evidence="4" type="ORF">B9T62_03000</name>
</gene>
<dbReference type="GO" id="GO:0005829">
    <property type="term" value="C:cytosol"/>
    <property type="evidence" value="ECO:0007669"/>
    <property type="project" value="TreeGrafter"/>
</dbReference>
<feature type="site" description="Participates in a stacking interaction with the thymidine ring of dTDP-4-oxo-6-deoxyglucose" evidence="2">
    <location>
        <position position="138"/>
    </location>
</feature>
<evidence type="ECO:0000313" key="4">
    <source>
        <dbReference type="EMBL" id="ASA19860.1"/>
    </source>
</evidence>
<comment type="catalytic activity">
    <reaction evidence="3">
        <text>dTDP-4-dehydro-6-deoxy-alpha-D-glucose = dTDP-4-dehydro-beta-L-rhamnose</text>
        <dbReference type="Rhea" id="RHEA:16969"/>
        <dbReference type="ChEBI" id="CHEBI:57649"/>
        <dbReference type="ChEBI" id="CHEBI:62830"/>
        <dbReference type="EC" id="5.1.3.13"/>
    </reaction>
</comment>
<dbReference type="PANTHER" id="PTHR21047">
    <property type="entry name" value="DTDP-6-DEOXY-D-GLUCOSE-3,5 EPIMERASE"/>
    <property type="match status" value="1"/>
</dbReference>
<dbReference type="InterPro" id="IPR011051">
    <property type="entry name" value="RmlC_Cupin_sf"/>
</dbReference>
<dbReference type="AlphaFoldDB" id="A0A2Z2KAD2"/>
<feature type="active site" description="Proton acceptor" evidence="1">
    <location>
        <position position="62"/>
    </location>
</feature>
<protein>
    <recommendedName>
        <fullName evidence="3">dTDP-4-dehydrorhamnose 3,5-epimerase</fullName>
        <ecNumber evidence="3">5.1.3.13</ecNumber>
    </recommendedName>
    <alternativeName>
        <fullName evidence="3">Thymidine diphospho-4-keto-rhamnose 3,5-epimerase</fullName>
    </alternativeName>
</protein>
<dbReference type="OrthoDB" id="9800680at2"/>
<comment type="subunit">
    <text evidence="3">Homodimer.</text>
</comment>
<feature type="active site" description="Proton donor" evidence="1">
    <location>
        <position position="132"/>
    </location>
</feature>
<proteinExistence type="inferred from homology"/>
<name>A0A2Z2KAD2_9BACL</name>
<dbReference type="Gene3D" id="2.60.120.10">
    <property type="entry name" value="Jelly Rolls"/>
    <property type="match status" value="1"/>
</dbReference>
<dbReference type="GO" id="GO:0000271">
    <property type="term" value="P:polysaccharide biosynthetic process"/>
    <property type="evidence" value="ECO:0007669"/>
    <property type="project" value="TreeGrafter"/>
</dbReference>
<evidence type="ECO:0000313" key="5">
    <source>
        <dbReference type="Proteomes" id="UP000249890"/>
    </source>
</evidence>
<comment type="similarity">
    <text evidence="3">Belongs to the dTDP-4-dehydrorhamnose 3,5-epimerase family.</text>
</comment>
<comment type="pathway">
    <text evidence="3">Carbohydrate biosynthesis; dTDP-L-rhamnose biosynthesis.</text>
</comment>
<reference evidence="4 5" key="1">
    <citation type="submission" date="2017-06" db="EMBL/GenBank/DDBJ databases">
        <title>Complete genome sequence of Paenibacillus donghaensis KCTC 13049T isolated from East Sea sediment, South Korea.</title>
        <authorList>
            <person name="Jung B.K."/>
            <person name="Hong S.-J."/>
            <person name="Shin J.-H."/>
        </authorList>
    </citation>
    <scope>NUCLEOTIDE SEQUENCE [LARGE SCALE GENOMIC DNA]</scope>
    <source>
        <strain evidence="4 5">KCTC 13049</strain>
    </source>
</reference>
<comment type="function">
    <text evidence="3">Catalyzes the epimerization of the C3' and C5'positions of dTDP-6-deoxy-D-xylo-4-hexulose, forming dTDP-6-deoxy-L-lyxo-4-hexulose.</text>
</comment>
<dbReference type="InterPro" id="IPR014710">
    <property type="entry name" value="RmlC-like_jellyroll"/>
</dbReference>
<dbReference type="CDD" id="cd00438">
    <property type="entry name" value="cupin_RmlC"/>
    <property type="match status" value="1"/>
</dbReference>
<dbReference type="GO" id="GO:0008830">
    <property type="term" value="F:dTDP-4-dehydrorhamnose 3,5-epimerase activity"/>
    <property type="evidence" value="ECO:0007669"/>
    <property type="project" value="UniProtKB-UniRule"/>
</dbReference>
<dbReference type="KEGG" id="pdh:B9T62_03000"/>